<feature type="region of interest" description="Disordered" evidence="3">
    <location>
        <begin position="841"/>
        <end position="872"/>
    </location>
</feature>
<dbReference type="EMBL" id="BKCJ010001171">
    <property type="protein sequence ID" value="GEU39420.1"/>
    <property type="molecule type" value="Genomic_DNA"/>
</dbReference>
<dbReference type="InterPro" id="IPR039537">
    <property type="entry name" value="Retrotran_Ty1/copia-like"/>
</dbReference>
<dbReference type="InterPro" id="IPR036397">
    <property type="entry name" value="RNaseH_sf"/>
</dbReference>
<dbReference type="SUPFAM" id="SSF53098">
    <property type="entry name" value="Ribonuclease H-like"/>
    <property type="match status" value="1"/>
</dbReference>
<dbReference type="Pfam" id="PF14223">
    <property type="entry name" value="Retrotran_gag_2"/>
    <property type="match status" value="1"/>
</dbReference>
<gene>
    <name evidence="5" type="ORF">Tci_011398</name>
</gene>
<feature type="compositionally biased region" description="Basic and acidic residues" evidence="3">
    <location>
        <begin position="1662"/>
        <end position="1671"/>
    </location>
</feature>
<dbReference type="InterPro" id="IPR001584">
    <property type="entry name" value="Integrase_cat-core"/>
</dbReference>
<proteinExistence type="predicted"/>
<dbReference type="GO" id="GO:0015074">
    <property type="term" value="P:DNA integration"/>
    <property type="evidence" value="ECO:0007669"/>
    <property type="project" value="InterPro"/>
</dbReference>
<evidence type="ECO:0000313" key="5">
    <source>
        <dbReference type="EMBL" id="GEU39420.1"/>
    </source>
</evidence>
<comment type="caution">
    <text evidence="5">The sequence shown here is derived from an EMBL/GenBank/DDBJ whole genome shotgun (WGS) entry which is preliminary data.</text>
</comment>
<dbReference type="Pfam" id="PF07727">
    <property type="entry name" value="RVT_2"/>
    <property type="match status" value="1"/>
</dbReference>
<dbReference type="GO" id="GO:0046872">
    <property type="term" value="F:metal ion binding"/>
    <property type="evidence" value="ECO:0007669"/>
    <property type="project" value="UniProtKB-KW"/>
</dbReference>
<dbReference type="GO" id="GO:0003676">
    <property type="term" value="F:nucleic acid binding"/>
    <property type="evidence" value="ECO:0007669"/>
    <property type="project" value="InterPro"/>
</dbReference>
<name>A0A6L2JRN8_TANCI</name>
<protein>
    <recommendedName>
        <fullName evidence="4">Integrase catalytic domain-containing protein</fullName>
    </recommendedName>
</protein>
<keyword evidence="1" id="KW-0479">Metal-binding</keyword>
<evidence type="ECO:0000256" key="3">
    <source>
        <dbReference type="SAM" id="MobiDB-lite"/>
    </source>
</evidence>
<dbReference type="PANTHER" id="PTHR42648:SF32">
    <property type="entry name" value="RIBONUCLEASE H-LIKE DOMAIN, GAG-PRE-INTEGRASE DOMAIN PROTEIN-RELATED"/>
    <property type="match status" value="1"/>
</dbReference>
<dbReference type="GO" id="GO:0016787">
    <property type="term" value="F:hydrolase activity"/>
    <property type="evidence" value="ECO:0007669"/>
    <property type="project" value="UniProtKB-KW"/>
</dbReference>
<keyword evidence="2" id="KW-0378">Hydrolase</keyword>
<dbReference type="InterPro" id="IPR012337">
    <property type="entry name" value="RNaseH-like_sf"/>
</dbReference>
<sequence>MSLISMFDYVRFCIDSKFSNKVSVIVVLDLSKVANPLYLLRDKDLFKSKDPQVEVILNGDSPFPTRIVNGVVQIIAPTIAEKRLAKKNKLKAIGTLLMALPDKHQLKFNIHKDAKTLMEAIEKRFGEGLDQVHDRLQKIISQLEILSETISQEDINLKFLRSLPSEWKTHTLIWRNKADLEEQSLDDLFNNLKIYEAEVKAPVSTLPNVDSLSDAVIYSFFASQSNSPKLDNEYLKQIDPDGLEEMDLKWECRSPRDNRNKDTPRRTVPVEVSTSNALVSQCDAVGGYDWSFQAEEEPTNYALTAYASSGSSTSSRSDNEVAPCSTACSKAYATLQTHYDNLTVDQVFDRQVFDCEELHSHESDNSVPKNLENDSESVANVVNVESSTNKPSKDMSKTLRPDAPIIKDWISDSEDETKIESMPKQKEPSFVPTFKHVKTPRESVKKVKHPKQAENLRTNNQKSRVRMTHPHSNRNVVPTIVLTRSRLVSLNVARPVHAAVPQSTVKSPKPIKHVVNKTHSPIKRPINHRPVIKNSNFNKKVTTVKVNKVNAVQDTKDFEEINGGYVAFGGNHKGGKISGKGKIKTGKLDFDDVYFVKELKFNLFSVSQIKESNIEPLVSPNMSILSATYYKAIRDETSAILKTFITGIENKINHKVKIIRCDNETEFKNHDLNQFYVMKGIKREFSVARTPQQNRVAERKNRTLIEATRTMLANSLLPIPFWAEAVNTACYVHNRVLVTKPHNNTPYELLLGRSPSIGFMRPFECLVTILNTLDPLGKFDRKADEGFLVGYYVNSKAFRIFNRNQPNNNAGIKENLVADPQNINTDVVDAAFDVKENENVVHVSANESDKTGNKKHDEKAKRDDKGKSLVDSPTGVRDLRVKFKEISFNGTITVNVVSAPVTAAELNSTNNTNTFNTASPFDTAVSPNFRIARKSSFVDPSKYFDDPDMPELEDIVYSDDDEDVGAEADFSNLETNISVSPILTTRVHKDHPVTQIIGDLTLDPQTRSMTRMVKEQGGVHQINDEDFHTYLPQGKRAIGSKWVFRNKKDERGIVIRNKARLVAQGHTQEKGIDYDEVFALVARIKAIWLFLVFASFMGFMVYHMDVKSAFLYGTIEEAVYVCQPQGFEDLDYPDKVYKVVKAFYGLHQAPRVWYETLANYLLENGFQRGKIDQTLFIKKQKGDILLVQIYDKFQMSSRGELTFFLGLQVNKKDDGIFISQDKYVVEILRKFGFTDVKSASTPIETEKPLLKDPDGEDVDVHIYRDSPFNLVAYSDSDYAGASLDRKSTIGDMDPFEFSLVYLVVTSVLVMNREDVIRRDLQLDDVDGVSCLLNEEIFAELARMGYEKPPPKLTFYKAFFSAQWKFLIHTLVQCLSAKRSAWNEFSCSMASIVICLATCRKFNFFEYIFDRMVRNVDSPSKFLMYLRFLQVVMDNQVDDLTSHKTRYTSLAITYKVFANIRRVGKGFSGVETPLLASMLVQPQPQAEEEEEQPTITSESSMSLLTTLMETCASLSQKVTELEQDKHTQALEILKLKKRILLWVLRRMHPNRGKIEAIDADEDITLVDVETQEEVVTMDAESYGRIDQEDVNDASKGVNAVEPTVFDEEVIMTMVQTLIKMKEEKKLLDKQIAQKLHDEEVKKAAARDKSSTRKASGQYQEVSKSQEKTCLHSSSQEKYDNLFEEYGWPDKAIEEPKKKRVAEETLLQESFKKLKAIKVLGFESTHETPSNDLKEMSEEDVQNMLEIIPVSEFKGEALQVKYPIIDREIHSEGSRTYWKIIRNLVKEKFSLAVPSVDKKKALWVKLKRLFEPDADDVLWKLQRHDMFMLTKKDYHLSNGIMILMLSAKLQVEEDNEMAKDLVLKIFMEANKPNIRSLDTSST</sequence>
<feature type="region of interest" description="Disordered" evidence="3">
    <location>
        <begin position="1641"/>
        <end position="1671"/>
    </location>
</feature>
<evidence type="ECO:0000256" key="2">
    <source>
        <dbReference type="ARBA" id="ARBA00022801"/>
    </source>
</evidence>
<evidence type="ECO:0000256" key="1">
    <source>
        <dbReference type="ARBA" id="ARBA00022723"/>
    </source>
</evidence>
<dbReference type="InterPro" id="IPR013103">
    <property type="entry name" value="RVT_2"/>
</dbReference>
<evidence type="ECO:0000259" key="4">
    <source>
        <dbReference type="PROSITE" id="PS50994"/>
    </source>
</evidence>
<dbReference type="PROSITE" id="PS50994">
    <property type="entry name" value="INTEGRASE"/>
    <property type="match status" value="1"/>
</dbReference>
<dbReference type="Gene3D" id="3.30.420.10">
    <property type="entry name" value="Ribonuclease H-like superfamily/Ribonuclease H"/>
    <property type="match status" value="1"/>
</dbReference>
<reference evidence="5" key="1">
    <citation type="journal article" date="2019" name="Sci. Rep.">
        <title>Draft genome of Tanacetum cinerariifolium, the natural source of mosquito coil.</title>
        <authorList>
            <person name="Yamashiro T."/>
            <person name="Shiraishi A."/>
            <person name="Satake H."/>
            <person name="Nakayama K."/>
        </authorList>
    </citation>
    <scope>NUCLEOTIDE SEQUENCE</scope>
</reference>
<dbReference type="PANTHER" id="PTHR42648">
    <property type="entry name" value="TRANSPOSASE, PUTATIVE-RELATED"/>
    <property type="match status" value="1"/>
</dbReference>
<feature type="compositionally biased region" description="Polar residues" evidence="3">
    <location>
        <begin position="1651"/>
        <end position="1661"/>
    </location>
</feature>
<feature type="compositionally biased region" description="Basic and acidic residues" evidence="3">
    <location>
        <begin position="847"/>
        <end position="868"/>
    </location>
</feature>
<organism evidence="5">
    <name type="scientific">Tanacetum cinerariifolium</name>
    <name type="common">Dalmatian daisy</name>
    <name type="synonym">Chrysanthemum cinerariifolium</name>
    <dbReference type="NCBI Taxonomy" id="118510"/>
    <lineage>
        <taxon>Eukaryota</taxon>
        <taxon>Viridiplantae</taxon>
        <taxon>Streptophyta</taxon>
        <taxon>Embryophyta</taxon>
        <taxon>Tracheophyta</taxon>
        <taxon>Spermatophyta</taxon>
        <taxon>Magnoliopsida</taxon>
        <taxon>eudicotyledons</taxon>
        <taxon>Gunneridae</taxon>
        <taxon>Pentapetalae</taxon>
        <taxon>asterids</taxon>
        <taxon>campanulids</taxon>
        <taxon>Asterales</taxon>
        <taxon>Asteraceae</taxon>
        <taxon>Asteroideae</taxon>
        <taxon>Anthemideae</taxon>
        <taxon>Anthemidinae</taxon>
        <taxon>Tanacetum</taxon>
    </lineage>
</organism>
<feature type="domain" description="Integrase catalytic" evidence="4">
    <location>
        <begin position="578"/>
        <end position="754"/>
    </location>
</feature>
<accession>A0A6L2JRN8</accession>